<protein>
    <submittedName>
        <fullName evidence="4">Membrane protein</fullName>
    </submittedName>
</protein>
<keyword evidence="5" id="KW-1185">Reference proteome</keyword>
<reference evidence="4 5" key="1">
    <citation type="submission" date="2020-05" db="EMBL/GenBank/DDBJ databases">
        <title>Complete genome sequencing of Campylobacter and Arcobacter type strains.</title>
        <authorList>
            <person name="Miller W.G."/>
            <person name="Yee E."/>
        </authorList>
    </citation>
    <scope>NUCLEOTIDE SEQUENCE [LARGE SCALE GENOMIC DNA]</scope>
    <source>
        <strain evidence="4 5">LMG 26156</strain>
    </source>
</reference>
<evidence type="ECO:0000256" key="1">
    <source>
        <dbReference type="SAM" id="Coils"/>
    </source>
</evidence>
<feature type="domain" description="Co-chaperone DjlA N-terminal" evidence="3">
    <location>
        <begin position="108"/>
        <end position="204"/>
    </location>
</feature>
<keyword evidence="2" id="KW-1133">Transmembrane helix</keyword>
<evidence type="ECO:0000313" key="5">
    <source>
        <dbReference type="Proteomes" id="UP000503482"/>
    </source>
</evidence>
<dbReference type="SUPFAM" id="SSF158682">
    <property type="entry name" value="TerB-like"/>
    <property type="match status" value="1"/>
</dbReference>
<feature type="transmembrane region" description="Helical" evidence="2">
    <location>
        <begin position="29"/>
        <end position="62"/>
    </location>
</feature>
<evidence type="ECO:0000259" key="3">
    <source>
        <dbReference type="Pfam" id="PF05099"/>
    </source>
</evidence>
<organism evidence="4 5">
    <name type="scientific">Arcobacter venerupis</name>
    <dbReference type="NCBI Taxonomy" id="1054033"/>
    <lineage>
        <taxon>Bacteria</taxon>
        <taxon>Pseudomonadati</taxon>
        <taxon>Campylobacterota</taxon>
        <taxon>Epsilonproteobacteria</taxon>
        <taxon>Campylobacterales</taxon>
        <taxon>Arcobacteraceae</taxon>
        <taxon>Arcobacter</taxon>
    </lineage>
</organism>
<dbReference type="KEGG" id="avp:AVENP_2290"/>
<gene>
    <name evidence="4" type="ORF">AVENP_2290</name>
</gene>
<dbReference type="Gene3D" id="1.10.3680.10">
    <property type="entry name" value="TerB-like"/>
    <property type="match status" value="1"/>
</dbReference>
<name>A0AAE7B9B3_9BACT</name>
<dbReference type="CDD" id="cd07177">
    <property type="entry name" value="terB_like"/>
    <property type="match status" value="1"/>
</dbReference>
<proteinExistence type="predicted"/>
<keyword evidence="2" id="KW-0472">Membrane</keyword>
<dbReference type="InterPro" id="IPR007791">
    <property type="entry name" value="DjlA_N"/>
</dbReference>
<dbReference type="Pfam" id="PF05099">
    <property type="entry name" value="TerB"/>
    <property type="match status" value="1"/>
</dbReference>
<dbReference type="EMBL" id="CP053840">
    <property type="protein sequence ID" value="QKF67818.1"/>
    <property type="molecule type" value="Genomic_DNA"/>
</dbReference>
<dbReference type="RefSeq" id="WP_128359038.1">
    <property type="nucleotide sequence ID" value="NZ_CP053840.1"/>
</dbReference>
<dbReference type="Proteomes" id="UP000503482">
    <property type="component" value="Chromosome"/>
</dbReference>
<dbReference type="InterPro" id="IPR029024">
    <property type="entry name" value="TerB-like"/>
</dbReference>
<evidence type="ECO:0000256" key="2">
    <source>
        <dbReference type="SAM" id="Phobius"/>
    </source>
</evidence>
<dbReference type="AlphaFoldDB" id="A0AAE7B9B3"/>
<feature type="coiled-coil region" evidence="1">
    <location>
        <begin position="61"/>
        <end position="96"/>
    </location>
</feature>
<sequence length="235" mass="25226">MGFGKILGLAVLGIGAVAAAPFTGGGSIFGAATLAASLTGAGAIAAAGAAGAAGASVGYVLSRKEEEEEQAKNEKIAELNKKAEKYEEELKKAISQFQGDKEYFNYIIASTAMGMAVANADGEISSEELIEINEFVGGMASLNYPQHIVTQIEEFKNNPPSFNEAMKYLERVSESNYESIKNLIELVIEADGFIHEKEKAFLEAFNSSIKMINYKPESDDTENKFIIELKARFAA</sequence>
<keyword evidence="1" id="KW-0175">Coiled coil</keyword>
<keyword evidence="2" id="KW-0812">Transmembrane</keyword>
<evidence type="ECO:0000313" key="4">
    <source>
        <dbReference type="EMBL" id="QKF67818.1"/>
    </source>
</evidence>
<accession>A0AAE7B9B3</accession>